<sequence>MSELTREVSPAFVAFKAFAADALAREPGLRRLDCLNPVKAIAHDFDFSFPPEITLEHAWRQYLSVRFAHSFRSAGVRDSLFKLFAGPLNDRFLSIPADVYPVYLMIAQKAGARFETYPTLPAFDIEGALRTDTVLLTAPLTPLGRDLTEHELSVLLRWLSADTNRLLVIDRVYDYANTARLQPLIDTNQVIVCYSLSKSHLAPIVSGFVIAPERFAVPSADTPDVDKAKVLLTRYRHFPRTQRSIFRSRWDRLAGSIRALDATWLPPESGYLSVVKVPHAELLNRGVLAVPGDVYGTSNDTSLVTCLHETNADTELDVVDRFHVTALSNFARGYDKYSRTYSKANIPESTYPDQFYLLANDQLDIGFAKVRKLLQKTAARDRAIVLHTRVARHELRANERTGLGAYIEQNRVRVVRLLDDTLNELRIEDALAASLELNGNLRAWADVNPRSLSVLPIARACQAKCDFCFSHSSISDEQDQGRLVLPRFEAACVDSRARGAERLVITGGGEPTLLAHHKLLEIMRIGAKHFRKIVMITNGYKLGHADPADRLRTLRDYHESGLTVLALSRHSHDRNADIMHLETHSELVARTWQSHRDVLPGLTLRWVCVLQKAGVSDERTLRDYLTWVTETGGEEVCFKELYVAASNESVYHDSTYNSWSADQQVPLSLVTEFLRNNGAERVGELPWGSPVYRLRWRGKELTVAAYTEPSVFWERANGVCRSWNLMADGTCYANLETTSSLIEIGRNTHPLPLLETADTVHAPR</sequence>
<keyword evidence="3" id="KW-0479">Metal-binding</keyword>
<dbReference type="Gene3D" id="3.20.20.70">
    <property type="entry name" value="Aldolase class I"/>
    <property type="match status" value="1"/>
</dbReference>
<dbReference type="InterPro" id="IPR004839">
    <property type="entry name" value="Aminotransferase_I/II_large"/>
</dbReference>
<protein>
    <submittedName>
        <fullName evidence="8">Radical SAM protein</fullName>
    </submittedName>
</protein>
<keyword evidence="2" id="KW-0949">S-adenosyl-L-methionine</keyword>
<dbReference type="CDD" id="cd01335">
    <property type="entry name" value="Radical_SAM"/>
    <property type="match status" value="1"/>
</dbReference>
<evidence type="ECO:0000259" key="7">
    <source>
        <dbReference type="Pfam" id="PF04055"/>
    </source>
</evidence>
<comment type="caution">
    <text evidence="8">The sequence shown here is derived from an EMBL/GenBank/DDBJ whole genome shotgun (WGS) entry which is preliminary data.</text>
</comment>
<dbReference type="Gene3D" id="3.40.640.10">
    <property type="entry name" value="Type I PLP-dependent aspartate aminotransferase-like (Major domain)"/>
    <property type="match status" value="1"/>
</dbReference>
<dbReference type="Proteomes" id="UP000676565">
    <property type="component" value="Unassembled WGS sequence"/>
</dbReference>
<dbReference type="Pfam" id="PF00155">
    <property type="entry name" value="Aminotran_1_2"/>
    <property type="match status" value="1"/>
</dbReference>
<evidence type="ECO:0000313" key="8">
    <source>
        <dbReference type="EMBL" id="MBP3956398.1"/>
    </source>
</evidence>
<proteinExistence type="predicted"/>
<accession>A0ABS5BU47</accession>
<keyword evidence="5" id="KW-0411">Iron-sulfur</keyword>
<evidence type="ECO:0000256" key="2">
    <source>
        <dbReference type="ARBA" id="ARBA00022691"/>
    </source>
</evidence>
<dbReference type="InterPro" id="IPR015421">
    <property type="entry name" value="PyrdxlP-dep_Trfase_major"/>
</dbReference>
<dbReference type="InterPro" id="IPR007197">
    <property type="entry name" value="rSAM"/>
</dbReference>
<name>A0ABS5BU47_9BACT</name>
<comment type="cofactor">
    <cofactor evidence="1">
        <name>[4Fe-4S] cluster</name>
        <dbReference type="ChEBI" id="CHEBI:49883"/>
    </cofactor>
</comment>
<keyword evidence="4" id="KW-0408">Iron</keyword>
<dbReference type="InterPro" id="IPR015424">
    <property type="entry name" value="PyrdxlP-dep_Trfase"/>
</dbReference>
<dbReference type="InterPro" id="IPR013785">
    <property type="entry name" value="Aldolase_TIM"/>
</dbReference>
<evidence type="ECO:0000313" key="9">
    <source>
        <dbReference type="Proteomes" id="UP000676565"/>
    </source>
</evidence>
<evidence type="ECO:0000256" key="4">
    <source>
        <dbReference type="ARBA" id="ARBA00023004"/>
    </source>
</evidence>
<evidence type="ECO:0000256" key="5">
    <source>
        <dbReference type="ARBA" id="ARBA00023014"/>
    </source>
</evidence>
<dbReference type="InterPro" id="IPR058240">
    <property type="entry name" value="rSAM_sf"/>
</dbReference>
<dbReference type="SFLD" id="SFLDS00029">
    <property type="entry name" value="Radical_SAM"/>
    <property type="match status" value="1"/>
</dbReference>
<evidence type="ECO:0000256" key="3">
    <source>
        <dbReference type="ARBA" id="ARBA00022723"/>
    </source>
</evidence>
<feature type="domain" description="Aminotransferase class I/classII large" evidence="6">
    <location>
        <begin position="95"/>
        <end position="202"/>
    </location>
</feature>
<evidence type="ECO:0000256" key="1">
    <source>
        <dbReference type="ARBA" id="ARBA00001966"/>
    </source>
</evidence>
<dbReference type="SUPFAM" id="SSF53383">
    <property type="entry name" value="PLP-dependent transferases"/>
    <property type="match status" value="1"/>
</dbReference>
<evidence type="ECO:0000259" key="6">
    <source>
        <dbReference type="Pfam" id="PF00155"/>
    </source>
</evidence>
<keyword evidence="9" id="KW-1185">Reference proteome</keyword>
<dbReference type="EMBL" id="JAGKQQ010000001">
    <property type="protein sequence ID" value="MBP3956398.1"/>
    <property type="molecule type" value="Genomic_DNA"/>
</dbReference>
<dbReference type="Pfam" id="PF04055">
    <property type="entry name" value="Radical_SAM"/>
    <property type="match status" value="1"/>
</dbReference>
<reference evidence="8 9" key="1">
    <citation type="submission" date="2021-04" db="EMBL/GenBank/DDBJ databases">
        <authorList>
            <person name="Ivanova A."/>
        </authorList>
    </citation>
    <scope>NUCLEOTIDE SEQUENCE [LARGE SCALE GENOMIC DNA]</scope>
    <source>
        <strain evidence="8 9">G18</strain>
    </source>
</reference>
<feature type="domain" description="Radical SAM core" evidence="7">
    <location>
        <begin position="456"/>
        <end position="575"/>
    </location>
</feature>
<dbReference type="SUPFAM" id="SSF102114">
    <property type="entry name" value="Radical SAM enzymes"/>
    <property type="match status" value="1"/>
</dbReference>
<organism evidence="8 9">
    <name type="scientific">Gemmata palustris</name>
    <dbReference type="NCBI Taxonomy" id="2822762"/>
    <lineage>
        <taxon>Bacteria</taxon>
        <taxon>Pseudomonadati</taxon>
        <taxon>Planctomycetota</taxon>
        <taxon>Planctomycetia</taxon>
        <taxon>Gemmatales</taxon>
        <taxon>Gemmataceae</taxon>
        <taxon>Gemmata</taxon>
    </lineage>
</organism>
<gene>
    <name evidence="8" type="ORF">J8F10_14030</name>
</gene>
<dbReference type="RefSeq" id="WP_210654485.1">
    <property type="nucleotide sequence ID" value="NZ_JAGKQQ010000001.1"/>
</dbReference>